<gene>
    <name evidence="2" type="ORF">L3X38_025048</name>
</gene>
<dbReference type="EMBL" id="JAJFAZ020000004">
    <property type="protein sequence ID" value="KAI5334915.1"/>
    <property type="molecule type" value="Genomic_DNA"/>
</dbReference>
<reference evidence="2 3" key="1">
    <citation type="journal article" date="2022" name="G3 (Bethesda)">
        <title>Whole-genome sequence and methylome profiling of the almond [Prunus dulcis (Mill.) D.A. Webb] cultivar 'Nonpareil'.</title>
        <authorList>
            <person name="D'Amico-Willman K.M."/>
            <person name="Ouma W.Z."/>
            <person name="Meulia T."/>
            <person name="Sideli G.M."/>
            <person name="Gradziel T.M."/>
            <person name="Fresnedo-Ramirez J."/>
        </authorList>
    </citation>
    <scope>NUCLEOTIDE SEQUENCE [LARGE SCALE GENOMIC DNA]</scope>
    <source>
        <strain evidence="2">Clone GOH B32 T37-40</strain>
    </source>
</reference>
<accession>A0AAD4Z6Q5</accession>
<keyword evidence="3" id="KW-1185">Reference proteome</keyword>
<evidence type="ECO:0000313" key="2">
    <source>
        <dbReference type="EMBL" id="KAI5334915.1"/>
    </source>
</evidence>
<sequence length="127" mass="14417">MCVLLFLAANFDWSLKQFDAKNFFLHGDLEEELHMDMPPGYGMSNNSGKVCRLRKALYGLKSSRAWLGRFTDAMEKYGYHQVTEVEFDILGGHKLKTMGYFVQSILYSSYSQRGEKIVGDAQAISGL</sequence>
<dbReference type="InterPro" id="IPR013103">
    <property type="entry name" value="RVT_2"/>
</dbReference>
<dbReference type="AlphaFoldDB" id="A0AAD4Z6Q5"/>
<name>A0AAD4Z6Q5_PRUDU</name>
<proteinExistence type="predicted"/>
<dbReference type="Pfam" id="PF07727">
    <property type="entry name" value="RVT_2"/>
    <property type="match status" value="1"/>
</dbReference>
<comment type="caution">
    <text evidence="2">The sequence shown here is derived from an EMBL/GenBank/DDBJ whole genome shotgun (WGS) entry which is preliminary data.</text>
</comment>
<organism evidence="2 3">
    <name type="scientific">Prunus dulcis</name>
    <name type="common">Almond</name>
    <name type="synonym">Amygdalus dulcis</name>
    <dbReference type="NCBI Taxonomy" id="3755"/>
    <lineage>
        <taxon>Eukaryota</taxon>
        <taxon>Viridiplantae</taxon>
        <taxon>Streptophyta</taxon>
        <taxon>Embryophyta</taxon>
        <taxon>Tracheophyta</taxon>
        <taxon>Spermatophyta</taxon>
        <taxon>Magnoliopsida</taxon>
        <taxon>eudicotyledons</taxon>
        <taxon>Gunneridae</taxon>
        <taxon>Pentapetalae</taxon>
        <taxon>rosids</taxon>
        <taxon>fabids</taxon>
        <taxon>Rosales</taxon>
        <taxon>Rosaceae</taxon>
        <taxon>Amygdaloideae</taxon>
        <taxon>Amygdaleae</taxon>
        <taxon>Prunus</taxon>
    </lineage>
</organism>
<feature type="domain" description="Reverse transcriptase Ty1/copia-type" evidence="1">
    <location>
        <begin position="3"/>
        <end position="84"/>
    </location>
</feature>
<dbReference type="Proteomes" id="UP001054821">
    <property type="component" value="Chromosome 4"/>
</dbReference>
<protein>
    <recommendedName>
        <fullName evidence="1">Reverse transcriptase Ty1/copia-type domain-containing protein</fullName>
    </recommendedName>
</protein>
<evidence type="ECO:0000259" key="1">
    <source>
        <dbReference type="Pfam" id="PF07727"/>
    </source>
</evidence>
<evidence type="ECO:0000313" key="3">
    <source>
        <dbReference type="Proteomes" id="UP001054821"/>
    </source>
</evidence>